<dbReference type="AlphaFoldDB" id="A0A951ITC7"/>
<feature type="transmembrane region" description="Helical" evidence="1">
    <location>
        <begin position="120"/>
        <end position="141"/>
    </location>
</feature>
<keyword evidence="1" id="KW-1133">Transmembrane helix</keyword>
<reference evidence="2 3" key="1">
    <citation type="journal article" date="2020" name="Syst. Appl. Microbiol.">
        <title>Arthrospiribacter ruber gen. nov., sp. nov., a novel bacterium isolated from Arthrospira cultures.</title>
        <authorList>
            <person name="Waleron M."/>
            <person name="Misztak A."/>
            <person name="Waleron M.M."/>
            <person name="Furmaniak M."/>
            <person name="Mrozik A."/>
            <person name="Waleron K."/>
        </authorList>
    </citation>
    <scope>NUCLEOTIDE SEQUENCE [LARGE SCALE GENOMIC DNA]</scope>
    <source>
        <strain evidence="2 3">DPMB0001</strain>
    </source>
</reference>
<accession>A0A951ITC7</accession>
<gene>
    <name evidence="2" type="ORF">EGN73_03810</name>
</gene>
<dbReference type="EMBL" id="RPHB01000002">
    <property type="protein sequence ID" value="MBW3466933.1"/>
    <property type="molecule type" value="Genomic_DNA"/>
</dbReference>
<dbReference type="Pfam" id="PF19851">
    <property type="entry name" value="DUF6326"/>
    <property type="match status" value="1"/>
</dbReference>
<keyword evidence="1" id="KW-0472">Membrane</keyword>
<keyword evidence="1" id="KW-0812">Transmembrane</keyword>
<comment type="caution">
    <text evidence="2">The sequence shown here is derived from an EMBL/GenBank/DDBJ whole genome shotgun (WGS) entry which is preliminary data.</text>
</comment>
<feature type="transmembrane region" description="Helical" evidence="1">
    <location>
        <begin position="21"/>
        <end position="42"/>
    </location>
</feature>
<organism evidence="2 3">
    <name type="scientific">Arthrospiribacter ruber</name>
    <dbReference type="NCBI Taxonomy" id="2487934"/>
    <lineage>
        <taxon>Bacteria</taxon>
        <taxon>Pseudomonadati</taxon>
        <taxon>Bacteroidota</taxon>
        <taxon>Cytophagia</taxon>
        <taxon>Cytophagales</taxon>
        <taxon>Cyclobacteriaceae</taxon>
        <taxon>Arthrospiribacter</taxon>
    </lineage>
</organism>
<dbReference type="Proteomes" id="UP000727490">
    <property type="component" value="Unassembled WGS sequence"/>
</dbReference>
<dbReference type="RefSeq" id="WP_219287147.1">
    <property type="nucleotide sequence ID" value="NZ_RPHB01000002.1"/>
</dbReference>
<evidence type="ECO:0000313" key="3">
    <source>
        <dbReference type="Proteomes" id="UP000727490"/>
    </source>
</evidence>
<protein>
    <submittedName>
        <fullName evidence="2">Uncharacterized protein</fullName>
    </submittedName>
</protein>
<sequence length="151" mass="17635">MTQIKPKNSYQLENDKINIKIKLAALWTTLMFLYIYADYFQLKTPGTIENIMNLKTPVGPTTPGLLIIFSVLLIIPSLMIFLSIFFKPQLSKWLNIIFSLIYGAISILIIVSGMGDKWQAFFVLYNVIEVFIFIMIIWQAWNWPKTEKYEK</sequence>
<keyword evidence="3" id="KW-1185">Reference proteome</keyword>
<feature type="transmembrane region" description="Helical" evidence="1">
    <location>
        <begin position="93"/>
        <end position="114"/>
    </location>
</feature>
<evidence type="ECO:0000256" key="1">
    <source>
        <dbReference type="SAM" id="Phobius"/>
    </source>
</evidence>
<evidence type="ECO:0000313" key="2">
    <source>
        <dbReference type="EMBL" id="MBW3466933.1"/>
    </source>
</evidence>
<feature type="transmembrane region" description="Helical" evidence="1">
    <location>
        <begin position="62"/>
        <end position="86"/>
    </location>
</feature>
<name>A0A951ITC7_9BACT</name>
<dbReference type="InterPro" id="IPR046289">
    <property type="entry name" value="DUF6326"/>
</dbReference>
<proteinExistence type="predicted"/>